<dbReference type="EMBL" id="QSTF01000006">
    <property type="protein sequence ID" value="RGM41832.1"/>
    <property type="molecule type" value="Genomic_DNA"/>
</dbReference>
<evidence type="ECO:0000313" key="2">
    <source>
        <dbReference type="EMBL" id="RGM41832.1"/>
    </source>
</evidence>
<gene>
    <name evidence="2" type="ORF">DXC17_04320</name>
    <name evidence="1" type="ORF">DXD04_09590</name>
</gene>
<accession>A0A3E4MYU8</accession>
<keyword evidence="4" id="KW-1185">Reference proteome</keyword>
<dbReference type="PROSITE" id="PS51257">
    <property type="entry name" value="PROKAR_LIPOPROTEIN"/>
    <property type="match status" value="1"/>
</dbReference>
<evidence type="ECO:0000313" key="3">
    <source>
        <dbReference type="Proteomes" id="UP000260780"/>
    </source>
</evidence>
<sequence>MKRTHFFHGILLIVLILSFMACKDDHGPIYLVSATDHQQITDGQLEISPFSKGEKFLIRGGEGNYTIKNENKEIVDYRYDGDTLTFIPVSIGETSTLIADRSGNSYTLTIVVNNPQSNYRIESISAEVEGDNLTKGEEAELLARIAEDAPVQSGGRLLFTYSDASLSYGDLKIFPNYTGSYQIGLFERTLKYTEDTGEPYQQIQAEMAGSTKRTYTFMLFENETSSTQTTDNTSSTNEEGAATTNCFIKEEVTAQYKGEFSGLTKAYRIYHLTKLP</sequence>
<dbReference type="RefSeq" id="WP_117672916.1">
    <property type="nucleotide sequence ID" value="NZ_CABOGR010000016.1"/>
</dbReference>
<name>A0A3E4MYU8_9BACT</name>
<protein>
    <submittedName>
        <fullName evidence="1">Uncharacterized protein</fullName>
    </submittedName>
</protein>
<dbReference type="AlphaFoldDB" id="A0A3E4MYU8"/>
<proteinExistence type="predicted"/>
<dbReference type="Proteomes" id="UP000260780">
    <property type="component" value="Unassembled WGS sequence"/>
</dbReference>
<organism evidence="1 4">
    <name type="scientific">Phocaeicola plebeius</name>
    <dbReference type="NCBI Taxonomy" id="310297"/>
    <lineage>
        <taxon>Bacteria</taxon>
        <taxon>Pseudomonadati</taxon>
        <taxon>Bacteroidota</taxon>
        <taxon>Bacteroidia</taxon>
        <taxon>Bacteroidales</taxon>
        <taxon>Bacteroidaceae</taxon>
        <taxon>Phocaeicola</taxon>
    </lineage>
</organism>
<evidence type="ECO:0000313" key="1">
    <source>
        <dbReference type="EMBL" id="RGK54907.1"/>
    </source>
</evidence>
<evidence type="ECO:0000313" key="4">
    <source>
        <dbReference type="Proteomes" id="UP000260862"/>
    </source>
</evidence>
<comment type="caution">
    <text evidence="1">The sequence shown here is derived from an EMBL/GenBank/DDBJ whole genome shotgun (WGS) entry which is preliminary data.</text>
</comment>
<dbReference type="Proteomes" id="UP000260862">
    <property type="component" value="Unassembled WGS sequence"/>
</dbReference>
<dbReference type="EMBL" id="QSQT01000016">
    <property type="protein sequence ID" value="RGK54907.1"/>
    <property type="molecule type" value="Genomic_DNA"/>
</dbReference>
<reference evidence="3 4" key="1">
    <citation type="submission" date="2018-08" db="EMBL/GenBank/DDBJ databases">
        <title>A genome reference for cultivated species of the human gut microbiota.</title>
        <authorList>
            <person name="Zou Y."/>
            <person name="Xue W."/>
            <person name="Luo G."/>
        </authorList>
    </citation>
    <scope>NUCLEOTIDE SEQUENCE [LARGE SCALE GENOMIC DNA]</scope>
    <source>
        <strain evidence="2 3">OM08-14</strain>
        <strain evidence="1 4">TF10-3AC</strain>
    </source>
</reference>